<dbReference type="Gene3D" id="3.30.1490.20">
    <property type="entry name" value="ATP-grasp fold, A domain"/>
    <property type="match status" value="1"/>
</dbReference>
<feature type="compositionally biased region" description="Polar residues" evidence="2">
    <location>
        <begin position="377"/>
        <end position="393"/>
    </location>
</feature>
<name>A0A3A3G6S6_9BURK</name>
<reference evidence="5" key="1">
    <citation type="submission" date="2018-09" db="EMBL/GenBank/DDBJ databases">
        <authorList>
            <person name="Zhu H."/>
        </authorList>
    </citation>
    <scope>NUCLEOTIDE SEQUENCE [LARGE SCALE GENOMIC DNA]</scope>
    <source>
        <strain evidence="5">K1R23-30</strain>
    </source>
</reference>
<keyword evidence="1" id="KW-0547">Nucleotide-binding</keyword>
<keyword evidence="5" id="KW-1185">Reference proteome</keyword>
<keyword evidence="1" id="KW-0067">ATP-binding</keyword>
<evidence type="ECO:0000256" key="1">
    <source>
        <dbReference type="PROSITE-ProRule" id="PRU00409"/>
    </source>
</evidence>
<evidence type="ECO:0000256" key="2">
    <source>
        <dbReference type="SAM" id="MobiDB-lite"/>
    </source>
</evidence>
<dbReference type="AlphaFoldDB" id="A0A3A3G6S6"/>
<gene>
    <name evidence="4" type="ORF">D3871_21255</name>
</gene>
<dbReference type="InterPro" id="IPR011761">
    <property type="entry name" value="ATP-grasp"/>
</dbReference>
<dbReference type="SUPFAM" id="SSF56059">
    <property type="entry name" value="Glutathione synthetase ATP-binding domain-like"/>
    <property type="match status" value="1"/>
</dbReference>
<dbReference type="Pfam" id="PF02655">
    <property type="entry name" value="ATP-grasp_3"/>
    <property type="match status" value="1"/>
</dbReference>
<sequence length="393" mass="44412">MATASNFIVVGVHRTFIMQVLLAIHSFTRANCVVICPGHIRYLHLSNMCSKILFIELNEDNENAFTEAVNQCAQMVPSPILISVDCESTRIVNKVRRQLRVTTARAPDNAMLELFDNKWRFYDFCKQNNLNVPSTQLVPSKNELNFLAVVREIGLPFILKPLDQHGAEGVRLILSEKHYSETILGDDRYDFKPLLAQRFIRGVDIGLNILSILGKVQALAIQYRAYPQNEEAKISFIPNSYLEIAARILCGSSGYDGVMNVDARLEEGSGKVYLFEANPRYWVSLSASVWCGLNFLSENLKSSYRSSEVRLLTSGKADTFYHPLFRPVFWPYILFDYGWRGRMARLMAGNVCTLGNQVRTTLKNGFKKNLPPGVPTPNHSVWTNQSGSTKRTS</sequence>
<evidence type="ECO:0000313" key="4">
    <source>
        <dbReference type="EMBL" id="RJF95890.1"/>
    </source>
</evidence>
<comment type="caution">
    <text evidence="4">The sequence shown here is derived from an EMBL/GenBank/DDBJ whole genome shotgun (WGS) entry which is preliminary data.</text>
</comment>
<protein>
    <submittedName>
        <fullName evidence="4">ATP-grasp domain-containing protein</fullName>
    </submittedName>
</protein>
<evidence type="ECO:0000259" key="3">
    <source>
        <dbReference type="PROSITE" id="PS50975"/>
    </source>
</evidence>
<accession>A0A3A3G6S6</accession>
<feature type="domain" description="ATP-grasp" evidence="3">
    <location>
        <begin position="122"/>
        <end position="304"/>
    </location>
</feature>
<dbReference type="InterPro" id="IPR013815">
    <property type="entry name" value="ATP_grasp_subdomain_1"/>
</dbReference>
<dbReference type="PROSITE" id="PS50975">
    <property type="entry name" value="ATP_GRASP"/>
    <property type="match status" value="1"/>
</dbReference>
<proteinExistence type="predicted"/>
<evidence type="ECO:0000313" key="5">
    <source>
        <dbReference type="Proteomes" id="UP000265955"/>
    </source>
</evidence>
<dbReference type="Gene3D" id="3.30.470.20">
    <property type="entry name" value="ATP-grasp fold, B domain"/>
    <property type="match status" value="1"/>
</dbReference>
<dbReference type="Proteomes" id="UP000265955">
    <property type="component" value="Unassembled WGS sequence"/>
</dbReference>
<dbReference type="EMBL" id="QYUO01000002">
    <property type="protein sequence ID" value="RJF95890.1"/>
    <property type="molecule type" value="Genomic_DNA"/>
</dbReference>
<dbReference type="InterPro" id="IPR003806">
    <property type="entry name" value="ATP-grasp_PylC-type"/>
</dbReference>
<dbReference type="GO" id="GO:0005524">
    <property type="term" value="F:ATP binding"/>
    <property type="evidence" value="ECO:0007669"/>
    <property type="project" value="UniProtKB-UniRule"/>
</dbReference>
<organism evidence="4 5">
    <name type="scientific">Noviherbaspirillum saxi</name>
    <dbReference type="NCBI Taxonomy" id="2320863"/>
    <lineage>
        <taxon>Bacteria</taxon>
        <taxon>Pseudomonadati</taxon>
        <taxon>Pseudomonadota</taxon>
        <taxon>Betaproteobacteria</taxon>
        <taxon>Burkholderiales</taxon>
        <taxon>Oxalobacteraceae</taxon>
        <taxon>Noviherbaspirillum</taxon>
    </lineage>
</organism>
<feature type="region of interest" description="Disordered" evidence="2">
    <location>
        <begin position="369"/>
        <end position="393"/>
    </location>
</feature>
<dbReference type="GO" id="GO:0046872">
    <property type="term" value="F:metal ion binding"/>
    <property type="evidence" value="ECO:0007669"/>
    <property type="project" value="InterPro"/>
</dbReference>